<organism evidence="1 2">
    <name type="scientific">Blattamonas nauphoetae</name>
    <dbReference type="NCBI Taxonomy" id="2049346"/>
    <lineage>
        <taxon>Eukaryota</taxon>
        <taxon>Metamonada</taxon>
        <taxon>Preaxostyla</taxon>
        <taxon>Oxymonadida</taxon>
        <taxon>Blattamonas</taxon>
    </lineage>
</organism>
<protein>
    <submittedName>
        <fullName evidence="1">Uncharacterized protein</fullName>
    </submittedName>
</protein>
<evidence type="ECO:0000313" key="1">
    <source>
        <dbReference type="EMBL" id="KAK2940991.1"/>
    </source>
</evidence>
<keyword evidence="2" id="KW-1185">Reference proteome</keyword>
<gene>
    <name evidence="1" type="ORF">BLNAU_24106</name>
</gene>
<dbReference type="Proteomes" id="UP001281761">
    <property type="component" value="Unassembled WGS sequence"/>
</dbReference>
<evidence type="ECO:0000313" key="2">
    <source>
        <dbReference type="Proteomes" id="UP001281761"/>
    </source>
</evidence>
<name>A0ABQ9WRA1_9EUKA</name>
<reference evidence="1 2" key="1">
    <citation type="journal article" date="2022" name="bioRxiv">
        <title>Genomics of Preaxostyla Flagellates Illuminates Evolutionary Transitions and the Path Towards Mitochondrial Loss.</title>
        <authorList>
            <person name="Novak L.V.F."/>
            <person name="Treitli S.C."/>
            <person name="Pyrih J."/>
            <person name="Halakuc P."/>
            <person name="Pipaliya S.V."/>
            <person name="Vacek V."/>
            <person name="Brzon O."/>
            <person name="Soukal P."/>
            <person name="Eme L."/>
            <person name="Dacks J.B."/>
            <person name="Karnkowska A."/>
            <person name="Elias M."/>
            <person name="Hampl V."/>
        </authorList>
    </citation>
    <scope>NUCLEOTIDE SEQUENCE [LARGE SCALE GENOMIC DNA]</scope>
    <source>
        <strain evidence="1">NAU3</strain>
        <tissue evidence="1">Gut</tissue>
    </source>
</reference>
<dbReference type="EMBL" id="JARBJD010000570">
    <property type="protein sequence ID" value="KAK2940991.1"/>
    <property type="molecule type" value="Genomic_DNA"/>
</dbReference>
<accession>A0ABQ9WRA1</accession>
<sequence length="102" mass="11885">MQCQFIDLVRQKENAENSLNSSPVTVIKSNDFSKDLARVDGMHQSQRLQLREEALLRKWDNACHLPPYIVLRIYMLTGVSGECRFQINPFGNTYPDAERYHQ</sequence>
<proteinExistence type="predicted"/>
<comment type="caution">
    <text evidence="1">The sequence shown here is derived from an EMBL/GenBank/DDBJ whole genome shotgun (WGS) entry which is preliminary data.</text>
</comment>